<proteinExistence type="predicted"/>
<dbReference type="EMBL" id="JAWDGP010001377">
    <property type="protein sequence ID" value="KAK3792417.1"/>
    <property type="molecule type" value="Genomic_DNA"/>
</dbReference>
<feature type="chain" id="PRO_5041953657" description="SRCR domain-containing protein" evidence="3">
    <location>
        <begin position="21"/>
        <end position="267"/>
    </location>
</feature>
<dbReference type="Gene3D" id="3.10.250.10">
    <property type="entry name" value="SRCR-like domain"/>
    <property type="match status" value="2"/>
</dbReference>
<evidence type="ECO:0000256" key="2">
    <source>
        <dbReference type="PROSITE-ProRule" id="PRU00196"/>
    </source>
</evidence>
<dbReference type="SUPFAM" id="SSF56487">
    <property type="entry name" value="SRCR-like"/>
    <property type="match status" value="2"/>
</dbReference>
<evidence type="ECO:0000259" key="4">
    <source>
        <dbReference type="PROSITE" id="PS50287"/>
    </source>
</evidence>
<dbReference type="Proteomes" id="UP001283361">
    <property type="component" value="Unassembled WGS sequence"/>
</dbReference>
<dbReference type="PROSITE" id="PS50287">
    <property type="entry name" value="SRCR_2"/>
    <property type="match status" value="1"/>
</dbReference>
<comment type="caution">
    <text evidence="2">Lacks conserved residue(s) required for the propagation of feature annotation.</text>
</comment>
<dbReference type="SMART" id="SM00202">
    <property type="entry name" value="SR"/>
    <property type="match status" value="1"/>
</dbReference>
<feature type="disulfide bond" evidence="2">
    <location>
        <begin position="225"/>
        <end position="235"/>
    </location>
</feature>
<dbReference type="InterPro" id="IPR001190">
    <property type="entry name" value="SRCR"/>
</dbReference>
<organism evidence="5 6">
    <name type="scientific">Elysia crispata</name>
    <name type="common">lettuce slug</name>
    <dbReference type="NCBI Taxonomy" id="231223"/>
    <lineage>
        <taxon>Eukaryota</taxon>
        <taxon>Metazoa</taxon>
        <taxon>Spiralia</taxon>
        <taxon>Lophotrochozoa</taxon>
        <taxon>Mollusca</taxon>
        <taxon>Gastropoda</taxon>
        <taxon>Heterobranchia</taxon>
        <taxon>Euthyneura</taxon>
        <taxon>Panpulmonata</taxon>
        <taxon>Sacoglossa</taxon>
        <taxon>Placobranchoidea</taxon>
        <taxon>Plakobranchidae</taxon>
        <taxon>Elysia</taxon>
    </lineage>
</organism>
<dbReference type="InterPro" id="IPR036772">
    <property type="entry name" value="SRCR-like_dom_sf"/>
</dbReference>
<keyword evidence="1 2" id="KW-1015">Disulfide bond</keyword>
<keyword evidence="3" id="KW-0732">Signal</keyword>
<name>A0AAE1ATE6_9GAST</name>
<dbReference type="Pfam" id="PF00530">
    <property type="entry name" value="SRCR"/>
    <property type="match status" value="1"/>
</dbReference>
<evidence type="ECO:0000256" key="3">
    <source>
        <dbReference type="SAM" id="SignalP"/>
    </source>
</evidence>
<keyword evidence="6" id="KW-1185">Reference proteome</keyword>
<evidence type="ECO:0000256" key="1">
    <source>
        <dbReference type="ARBA" id="ARBA00023157"/>
    </source>
</evidence>
<protein>
    <recommendedName>
        <fullName evidence="4">SRCR domain-containing protein</fullName>
    </recommendedName>
</protein>
<dbReference type="AlphaFoldDB" id="A0AAE1ATE6"/>
<sequence length="267" mass="29194">MPSNAFIFILSVSAAVSVKAYTSIWTIRHASHPYKTELYTTEFVKGMWRYLWCADHIRLEDAVVLCNQVSEYNGLGPYDVASARVEFGALHKDRAEDTAFTNETFACVGTESHLRDCPLVPVAERCPSGNVGQVDCNPADNARKNLTTSLVSLPQLTGIGLVKVQNSSLEGMAGLICNEDGLWSRNEAEVVCKSLGYDLGFIVTPALVSDNSSLPHSFVIKNVKCQGPESSINDCPHTDMCQSIDYHEKNFKCPNQCDGDAAAVFCN</sequence>
<dbReference type="GO" id="GO:0016020">
    <property type="term" value="C:membrane"/>
    <property type="evidence" value="ECO:0007669"/>
    <property type="project" value="InterPro"/>
</dbReference>
<feature type="domain" description="SRCR" evidence="4">
    <location>
        <begin position="148"/>
        <end position="267"/>
    </location>
</feature>
<feature type="signal peptide" evidence="3">
    <location>
        <begin position="1"/>
        <end position="20"/>
    </location>
</feature>
<evidence type="ECO:0000313" key="5">
    <source>
        <dbReference type="EMBL" id="KAK3792417.1"/>
    </source>
</evidence>
<dbReference type="PANTHER" id="PTHR48071">
    <property type="entry name" value="SRCR DOMAIN-CONTAINING PROTEIN"/>
    <property type="match status" value="1"/>
</dbReference>
<reference evidence="5" key="1">
    <citation type="journal article" date="2023" name="G3 (Bethesda)">
        <title>A reference genome for the long-term kleptoplast-retaining sea slug Elysia crispata morphotype clarki.</title>
        <authorList>
            <person name="Eastman K.E."/>
            <person name="Pendleton A.L."/>
            <person name="Shaikh M.A."/>
            <person name="Suttiyut T."/>
            <person name="Ogas R."/>
            <person name="Tomko P."/>
            <person name="Gavelis G."/>
            <person name="Widhalm J.R."/>
            <person name="Wisecaver J.H."/>
        </authorList>
    </citation>
    <scope>NUCLEOTIDE SEQUENCE</scope>
    <source>
        <strain evidence="5">ECLA1</strain>
    </source>
</reference>
<evidence type="ECO:0000313" key="6">
    <source>
        <dbReference type="Proteomes" id="UP001283361"/>
    </source>
</evidence>
<comment type="caution">
    <text evidence="5">The sequence shown here is derived from an EMBL/GenBank/DDBJ whole genome shotgun (WGS) entry which is preliminary data.</text>
</comment>
<accession>A0AAE1ATE6</accession>
<gene>
    <name evidence="5" type="ORF">RRG08_045960</name>
</gene>
<dbReference type="PANTHER" id="PTHR48071:SF18">
    <property type="entry name" value="DELETED IN MALIGNANT BRAIN TUMORS 1 PROTEIN-RELATED"/>
    <property type="match status" value="1"/>
</dbReference>